<evidence type="ECO:0000313" key="3">
    <source>
        <dbReference type="Proteomes" id="UP000287651"/>
    </source>
</evidence>
<protein>
    <submittedName>
        <fullName evidence="2">Uncharacterized protein</fullName>
    </submittedName>
</protein>
<comment type="caution">
    <text evidence="2">The sequence shown here is derived from an EMBL/GenBank/DDBJ whole genome shotgun (WGS) entry which is preliminary data.</text>
</comment>
<proteinExistence type="predicted"/>
<feature type="region of interest" description="Disordered" evidence="1">
    <location>
        <begin position="23"/>
        <end position="51"/>
    </location>
</feature>
<evidence type="ECO:0000313" key="2">
    <source>
        <dbReference type="EMBL" id="RRT37948.1"/>
    </source>
</evidence>
<dbReference type="Proteomes" id="UP000287651">
    <property type="component" value="Unassembled WGS sequence"/>
</dbReference>
<organism evidence="2 3">
    <name type="scientific">Ensete ventricosum</name>
    <name type="common">Abyssinian banana</name>
    <name type="synonym">Musa ensete</name>
    <dbReference type="NCBI Taxonomy" id="4639"/>
    <lineage>
        <taxon>Eukaryota</taxon>
        <taxon>Viridiplantae</taxon>
        <taxon>Streptophyta</taxon>
        <taxon>Embryophyta</taxon>
        <taxon>Tracheophyta</taxon>
        <taxon>Spermatophyta</taxon>
        <taxon>Magnoliopsida</taxon>
        <taxon>Liliopsida</taxon>
        <taxon>Zingiberales</taxon>
        <taxon>Musaceae</taxon>
        <taxon>Ensete</taxon>
    </lineage>
</organism>
<dbReference type="EMBL" id="AMZH03021703">
    <property type="protein sequence ID" value="RRT37948.1"/>
    <property type="molecule type" value="Genomic_DNA"/>
</dbReference>
<gene>
    <name evidence="2" type="ORF">B296_00046615</name>
</gene>
<evidence type="ECO:0000256" key="1">
    <source>
        <dbReference type="SAM" id="MobiDB-lite"/>
    </source>
</evidence>
<reference evidence="2 3" key="1">
    <citation type="journal article" date="2014" name="Agronomy (Basel)">
        <title>A Draft Genome Sequence for Ensete ventricosum, the Drought-Tolerant Tree Against Hunger.</title>
        <authorList>
            <person name="Harrison J."/>
            <person name="Moore K.A."/>
            <person name="Paszkiewicz K."/>
            <person name="Jones T."/>
            <person name="Grant M."/>
            <person name="Ambacheew D."/>
            <person name="Muzemil S."/>
            <person name="Studholme D.J."/>
        </authorList>
    </citation>
    <scope>NUCLEOTIDE SEQUENCE [LARGE SCALE GENOMIC DNA]</scope>
</reference>
<dbReference type="AlphaFoldDB" id="A0A426XEP0"/>
<sequence length="71" mass="7284">MSGGQSGCSRAGDGCTTRSITRSRISCSSGDCSTTNSRAGGEEAAGDREEMGCRSASLAVILLGRSHQNRE</sequence>
<name>A0A426XEP0_ENSVE</name>
<accession>A0A426XEP0</accession>